<dbReference type="InterPro" id="IPR003593">
    <property type="entry name" value="AAA+_ATPase"/>
</dbReference>
<dbReference type="SMART" id="SM00382">
    <property type="entry name" value="AAA"/>
    <property type="match status" value="1"/>
</dbReference>
<dbReference type="Gene3D" id="3.40.50.300">
    <property type="entry name" value="P-loop containing nucleotide triphosphate hydrolases"/>
    <property type="match status" value="1"/>
</dbReference>
<keyword evidence="3 5" id="KW-0067">ATP-binding</keyword>
<sequence length="332" mass="38272">MSLIEVSHVSREFKSFQRPEGLKNALYTLFKREYEYKMAVDDVSFSIEKGELVGYIGPNGAGKSTTIKMLSGILVPSSGTVITGGIVPWEQRKKNASHIGVVFGQRSQLNWDLPMEDTFELYRRMYRIHNNSYHRNVDMFVELLEMQQFLRKPVRQLSLGQKMRAELAVALLHDPSILYLDEPTIGLDVVVKDKIRKFIRSLNQEKKTTVILTTHDMDDIEEICNRIIMIDHGKLVLDQTIHDFKIQGTDHYYVELSFSSNHKPLNIPGVLMVKEEAACHTYQVDSGMVSFNLLLRLLSDSYDVTDITINKPEIDEIVRRLYKRTGEREQSE</sequence>
<dbReference type="RefSeq" id="WP_268116551.1">
    <property type="nucleotide sequence ID" value="NZ_CP113524.1"/>
</dbReference>
<dbReference type="Proteomes" id="UP001163115">
    <property type="component" value="Chromosome"/>
</dbReference>
<dbReference type="GO" id="GO:0005524">
    <property type="term" value="F:ATP binding"/>
    <property type="evidence" value="ECO:0007669"/>
    <property type="project" value="UniProtKB-KW"/>
</dbReference>
<dbReference type="InterPro" id="IPR027417">
    <property type="entry name" value="P-loop_NTPase"/>
</dbReference>
<organism evidence="5 6">
    <name type="scientific">Lacrimispora xylanolytica</name>
    <dbReference type="NCBI Taxonomy" id="29375"/>
    <lineage>
        <taxon>Bacteria</taxon>
        <taxon>Bacillati</taxon>
        <taxon>Bacillota</taxon>
        <taxon>Clostridia</taxon>
        <taxon>Lachnospirales</taxon>
        <taxon>Lachnospiraceae</taxon>
        <taxon>Lacrimispora</taxon>
    </lineage>
</organism>
<evidence type="ECO:0000256" key="2">
    <source>
        <dbReference type="ARBA" id="ARBA00022741"/>
    </source>
</evidence>
<dbReference type="InterPro" id="IPR017871">
    <property type="entry name" value="ABC_transporter-like_CS"/>
</dbReference>
<name>A0ABY7AGN6_9FIRM</name>
<dbReference type="PROSITE" id="PS00211">
    <property type="entry name" value="ABC_TRANSPORTER_1"/>
    <property type="match status" value="1"/>
</dbReference>
<gene>
    <name evidence="5" type="ORF">OW255_10530</name>
</gene>
<feature type="domain" description="ABC transporter" evidence="4">
    <location>
        <begin position="24"/>
        <end position="257"/>
    </location>
</feature>
<dbReference type="SUPFAM" id="SSF52540">
    <property type="entry name" value="P-loop containing nucleoside triphosphate hydrolases"/>
    <property type="match status" value="1"/>
</dbReference>
<evidence type="ECO:0000259" key="4">
    <source>
        <dbReference type="PROSITE" id="PS50893"/>
    </source>
</evidence>
<dbReference type="Pfam" id="PF00005">
    <property type="entry name" value="ABC_tran"/>
    <property type="match status" value="1"/>
</dbReference>
<evidence type="ECO:0000313" key="5">
    <source>
        <dbReference type="EMBL" id="WAJ25914.1"/>
    </source>
</evidence>
<dbReference type="PROSITE" id="PS50893">
    <property type="entry name" value="ABC_TRANSPORTER_2"/>
    <property type="match status" value="1"/>
</dbReference>
<dbReference type="InterPro" id="IPR003439">
    <property type="entry name" value="ABC_transporter-like_ATP-bd"/>
</dbReference>
<dbReference type="PANTHER" id="PTHR42711">
    <property type="entry name" value="ABC TRANSPORTER ATP-BINDING PROTEIN"/>
    <property type="match status" value="1"/>
</dbReference>
<protein>
    <submittedName>
        <fullName evidence="5">ATP-binding cassette domain-containing protein</fullName>
    </submittedName>
</protein>
<dbReference type="PANTHER" id="PTHR42711:SF1">
    <property type="entry name" value="ABC-TRANSPORT PROTEIN, ATP-BINDING COMPONENT"/>
    <property type="match status" value="1"/>
</dbReference>
<reference evidence="5" key="1">
    <citation type="submission" date="2022-11" db="EMBL/GenBank/DDBJ databases">
        <title>Lacrimispora xylanolytica sy1, complete genome.</title>
        <authorList>
            <person name="Choi S."/>
        </authorList>
    </citation>
    <scope>NUCLEOTIDE SEQUENCE</scope>
    <source>
        <strain evidence="5">Sy1</strain>
    </source>
</reference>
<keyword evidence="6" id="KW-1185">Reference proteome</keyword>
<dbReference type="InterPro" id="IPR050763">
    <property type="entry name" value="ABC_transporter_ATP-binding"/>
</dbReference>
<evidence type="ECO:0000256" key="3">
    <source>
        <dbReference type="ARBA" id="ARBA00022840"/>
    </source>
</evidence>
<keyword evidence="2" id="KW-0547">Nucleotide-binding</keyword>
<accession>A0ABY7AGN6</accession>
<evidence type="ECO:0000313" key="6">
    <source>
        <dbReference type="Proteomes" id="UP001163115"/>
    </source>
</evidence>
<dbReference type="EMBL" id="CP113524">
    <property type="protein sequence ID" value="WAJ25914.1"/>
    <property type="molecule type" value="Genomic_DNA"/>
</dbReference>
<evidence type="ECO:0000256" key="1">
    <source>
        <dbReference type="ARBA" id="ARBA00022448"/>
    </source>
</evidence>
<keyword evidence="1" id="KW-0813">Transport</keyword>
<proteinExistence type="predicted"/>